<accession>A0AAE0Z8F7</accession>
<dbReference type="AlphaFoldDB" id="A0AAE0Z8F7"/>
<dbReference type="Proteomes" id="UP001283361">
    <property type="component" value="Unassembled WGS sequence"/>
</dbReference>
<evidence type="ECO:0000313" key="2">
    <source>
        <dbReference type="EMBL" id="KAK3764779.1"/>
    </source>
</evidence>
<organism evidence="2 3">
    <name type="scientific">Elysia crispata</name>
    <name type="common">lettuce slug</name>
    <dbReference type="NCBI Taxonomy" id="231223"/>
    <lineage>
        <taxon>Eukaryota</taxon>
        <taxon>Metazoa</taxon>
        <taxon>Spiralia</taxon>
        <taxon>Lophotrochozoa</taxon>
        <taxon>Mollusca</taxon>
        <taxon>Gastropoda</taxon>
        <taxon>Heterobranchia</taxon>
        <taxon>Euthyneura</taxon>
        <taxon>Panpulmonata</taxon>
        <taxon>Sacoglossa</taxon>
        <taxon>Placobranchoidea</taxon>
        <taxon>Plakobranchidae</taxon>
        <taxon>Elysia</taxon>
    </lineage>
</organism>
<reference evidence="2" key="1">
    <citation type="journal article" date="2023" name="G3 (Bethesda)">
        <title>A reference genome for the long-term kleptoplast-retaining sea slug Elysia crispata morphotype clarki.</title>
        <authorList>
            <person name="Eastman K.E."/>
            <person name="Pendleton A.L."/>
            <person name="Shaikh M.A."/>
            <person name="Suttiyut T."/>
            <person name="Ogas R."/>
            <person name="Tomko P."/>
            <person name="Gavelis G."/>
            <person name="Widhalm J.R."/>
            <person name="Wisecaver J.H."/>
        </authorList>
    </citation>
    <scope>NUCLEOTIDE SEQUENCE</scope>
    <source>
        <strain evidence="2">ECLA1</strain>
    </source>
</reference>
<name>A0AAE0Z8F7_9GAST</name>
<proteinExistence type="predicted"/>
<feature type="compositionally biased region" description="Polar residues" evidence="1">
    <location>
        <begin position="222"/>
        <end position="232"/>
    </location>
</feature>
<sequence length="232" mass="26259">MMDRRLFSDRCVTTAASAREKFPLRNQAARKDTRDLIILEAGSSQTLRMVGGGRRFDGNTGQKKIVCKGGEGGENQQLHRVRFILSGFPRAGALELRLTRGKGRRDFWELWRIGWCRCRAGVLPRKCWWSSGSTSTKRYLVLSRHKAVLEIIVTAETFRITILQSWLASMLQDWLCPSQCPGEVPSFKVIYAYPTMSTSACIRLSCIRPDPRERALAPQPSRPLTTRNAPCV</sequence>
<gene>
    <name evidence="2" type="ORF">RRG08_046419</name>
</gene>
<feature type="region of interest" description="Disordered" evidence="1">
    <location>
        <begin position="213"/>
        <end position="232"/>
    </location>
</feature>
<evidence type="ECO:0000256" key="1">
    <source>
        <dbReference type="SAM" id="MobiDB-lite"/>
    </source>
</evidence>
<dbReference type="EMBL" id="JAWDGP010004397">
    <property type="protein sequence ID" value="KAK3764779.1"/>
    <property type="molecule type" value="Genomic_DNA"/>
</dbReference>
<protein>
    <submittedName>
        <fullName evidence="2">Uncharacterized protein</fullName>
    </submittedName>
</protein>
<comment type="caution">
    <text evidence="2">The sequence shown here is derived from an EMBL/GenBank/DDBJ whole genome shotgun (WGS) entry which is preliminary data.</text>
</comment>
<keyword evidence="3" id="KW-1185">Reference proteome</keyword>
<evidence type="ECO:0000313" key="3">
    <source>
        <dbReference type="Proteomes" id="UP001283361"/>
    </source>
</evidence>